<dbReference type="InterPro" id="IPR011050">
    <property type="entry name" value="Pectin_lyase_fold/virulence"/>
</dbReference>
<feature type="domain" description="Right handed beta helix" evidence="1">
    <location>
        <begin position="5"/>
        <end position="102"/>
    </location>
</feature>
<evidence type="ECO:0000259" key="1">
    <source>
        <dbReference type="Pfam" id="PF13229"/>
    </source>
</evidence>
<organism evidence="2 3">
    <name type="scientific">Folsomia candida</name>
    <name type="common">Springtail</name>
    <dbReference type="NCBI Taxonomy" id="158441"/>
    <lineage>
        <taxon>Eukaryota</taxon>
        <taxon>Metazoa</taxon>
        <taxon>Ecdysozoa</taxon>
        <taxon>Arthropoda</taxon>
        <taxon>Hexapoda</taxon>
        <taxon>Collembola</taxon>
        <taxon>Entomobryomorpha</taxon>
        <taxon>Isotomoidea</taxon>
        <taxon>Isotomidae</taxon>
        <taxon>Proisotominae</taxon>
        <taxon>Folsomia</taxon>
    </lineage>
</organism>
<dbReference type="SUPFAM" id="SSF51126">
    <property type="entry name" value="Pectin lyase-like"/>
    <property type="match status" value="1"/>
</dbReference>
<proteinExistence type="predicted"/>
<protein>
    <recommendedName>
        <fullName evidence="1">Right handed beta helix domain-containing protein</fullName>
    </recommendedName>
</protein>
<name>A0A226DJ68_FOLCA</name>
<dbReference type="InterPro" id="IPR012334">
    <property type="entry name" value="Pectin_lyas_fold"/>
</dbReference>
<dbReference type="InterPro" id="IPR039448">
    <property type="entry name" value="Beta_helix"/>
</dbReference>
<dbReference type="AlphaFoldDB" id="A0A226DJ68"/>
<comment type="caution">
    <text evidence="2">The sequence shown here is derived from an EMBL/GenBank/DDBJ whole genome shotgun (WGS) entry which is preliminary data.</text>
</comment>
<evidence type="ECO:0000313" key="2">
    <source>
        <dbReference type="EMBL" id="OXA44236.1"/>
    </source>
</evidence>
<dbReference type="Pfam" id="PF13229">
    <property type="entry name" value="Beta_helix"/>
    <property type="match status" value="1"/>
</dbReference>
<evidence type="ECO:0000313" key="3">
    <source>
        <dbReference type="Proteomes" id="UP000198287"/>
    </source>
</evidence>
<dbReference type="Proteomes" id="UP000198287">
    <property type="component" value="Unassembled WGS sequence"/>
</dbReference>
<accession>A0A226DJ68</accession>
<reference evidence="2 3" key="1">
    <citation type="submission" date="2015-12" db="EMBL/GenBank/DDBJ databases">
        <title>The genome of Folsomia candida.</title>
        <authorList>
            <person name="Faddeeva A."/>
            <person name="Derks M.F."/>
            <person name="Anvar Y."/>
            <person name="Smit S."/>
            <person name="Van Straalen N."/>
            <person name="Roelofs D."/>
        </authorList>
    </citation>
    <scope>NUCLEOTIDE SEQUENCE [LARGE SCALE GENOMIC DNA]</scope>
    <source>
        <strain evidence="2 3">VU population</strain>
        <tissue evidence="2">Whole body</tissue>
    </source>
</reference>
<sequence length="177" mass="19974">MCRTGVEIWPGNNTVRNVFCYDCFTGIILRHSKQNVLENISCRIGNNIPENFGMYGIYVEYGTKNILTNIICDNYSEEKEYYGVYVENEKNLVIKDSNCGPVFLDGEHLRLEGVDGGEAIIAKYGSDMAFVKCRAKILKHFLKEDQFSLEGCKFDEVKVESEPISDDDEGAVGGRPM</sequence>
<dbReference type="EMBL" id="LNIX01000019">
    <property type="protein sequence ID" value="OXA44236.1"/>
    <property type="molecule type" value="Genomic_DNA"/>
</dbReference>
<gene>
    <name evidence="2" type="ORF">Fcan01_20541</name>
</gene>
<dbReference type="Gene3D" id="2.160.20.10">
    <property type="entry name" value="Single-stranded right-handed beta-helix, Pectin lyase-like"/>
    <property type="match status" value="1"/>
</dbReference>
<keyword evidence="3" id="KW-1185">Reference proteome</keyword>